<dbReference type="RefSeq" id="WP_048846293.1">
    <property type="nucleotide sequence ID" value="NZ_BALE01000003.1"/>
</dbReference>
<evidence type="ECO:0000256" key="1">
    <source>
        <dbReference type="SAM" id="MobiDB-lite"/>
    </source>
</evidence>
<dbReference type="PANTHER" id="PTHR37418">
    <property type="entry name" value="3-KETO-5-AMINOHEXANOATE CLEAVAGE ENZYME-RELATED"/>
    <property type="match status" value="1"/>
</dbReference>
<dbReference type="AlphaFoldDB" id="A0A0D6MGZ8"/>
<comment type="caution">
    <text evidence="2">The sequence shown here is derived from an EMBL/GenBank/DDBJ whole genome shotgun (WGS) entry which is preliminary data.</text>
</comment>
<name>A0A0D6MGZ8_9PROT</name>
<reference evidence="2 3" key="1">
    <citation type="submission" date="2012-10" db="EMBL/GenBank/DDBJ databases">
        <title>Genome sequencing of Tanticharoenia sakaeratensis NBRC 103193.</title>
        <authorList>
            <person name="Azuma Y."/>
            <person name="Hadano H."/>
            <person name="Hirakawa H."/>
            <person name="Matsushita K."/>
        </authorList>
    </citation>
    <scope>NUCLEOTIDE SEQUENCE [LARGE SCALE GENOMIC DNA]</scope>
    <source>
        <strain evidence="2 3">NBRC 103193</strain>
    </source>
</reference>
<organism evidence="2 3">
    <name type="scientific">Tanticharoenia sakaeratensis NBRC 103193</name>
    <dbReference type="NCBI Taxonomy" id="1231623"/>
    <lineage>
        <taxon>Bacteria</taxon>
        <taxon>Pseudomonadati</taxon>
        <taxon>Pseudomonadota</taxon>
        <taxon>Alphaproteobacteria</taxon>
        <taxon>Acetobacterales</taxon>
        <taxon>Acetobacteraceae</taxon>
        <taxon>Tanticharoenia</taxon>
    </lineage>
</organism>
<dbReference type="Proteomes" id="UP000032679">
    <property type="component" value="Unassembled WGS sequence"/>
</dbReference>
<dbReference type="InterPro" id="IPR013785">
    <property type="entry name" value="Aldolase_TIM"/>
</dbReference>
<feature type="region of interest" description="Disordered" evidence="1">
    <location>
        <begin position="219"/>
        <end position="261"/>
    </location>
</feature>
<keyword evidence="3" id="KW-1185">Reference proteome</keyword>
<sequence>MLQACLNGARLSGAHPRLPTTPDALAADASACRLAGATDIHCHPRDTDGVQSLDSALVGDALAAIRTACPGMPVSISTVLSICGDHRHTVAAIGQFEICPDHASVNLSEPGTCEVMAALEERGIGIDAGLASCDDAGRLIALSHPLTLHRILIEIDLIDFDSARIETEAILCLIGDRFSVPVLLHGEQEPIVWPMVALAARSGHETRIVSRTASVCRTARSRPTMQHLSQRHEPLSPGKHVDRTSRDGRYSHSESKPRRSA</sequence>
<dbReference type="EMBL" id="BALE01000003">
    <property type="protein sequence ID" value="GAN52897.1"/>
    <property type="molecule type" value="Genomic_DNA"/>
</dbReference>
<dbReference type="GO" id="GO:0043720">
    <property type="term" value="F:3-keto-5-aminohexanoate cleavage activity"/>
    <property type="evidence" value="ECO:0007669"/>
    <property type="project" value="InterPro"/>
</dbReference>
<dbReference type="Pfam" id="PF05853">
    <property type="entry name" value="BKACE"/>
    <property type="match status" value="1"/>
</dbReference>
<dbReference type="PANTHER" id="PTHR37418:SF1">
    <property type="entry name" value="3-KETO-5-AMINOHEXANOATE CLEAVAGE PROTEIN"/>
    <property type="match status" value="1"/>
</dbReference>
<dbReference type="InterPro" id="IPR008567">
    <property type="entry name" value="BKACE"/>
</dbReference>
<gene>
    <name evidence="2" type="ORF">Tasa_003_075</name>
</gene>
<dbReference type="OrthoDB" id="9814797at2"/>
<proteinExistence type="predicted"/>
<dbReference type="Gene3D" id="3.20.20.70">
    <property type="entry name" value="Aldolase class I"/>
    <property type="match status" value="1"/>
</dbReference>
<evidence type="ECO:0000313" key="2">
    <source>
        <dbReference type="EMBL" id="GAN52897.1"/>
    </source>
</evidence>
<feature type="compositionally biased region" description="Basic and acidic residues" evidence="1">
    <location>
        <begin position="230"/>
        <end position="261"/>
    </location>
</feature>
<dbReference type="STRING" id="1231623.Tasa_003_075"/>
<feature type="compositionally biased region" description="Polar residues" evidence="1">
    <location>
        <begin position="219"/>
        <end position="228"/>
    </location>
</feature>
<accession>A0A0D6MGZ8</accession>
<protein>
    <submittedName>
        <fullName evidence="2">Uncharacterized protein</fullName>
    </submittedName>
</protein>
<evidence type="ECO:0000313" key="3">
    <source>
        <dbReference type="Proteomes" id="UP000032679"/>
    </source>
</evidence>